<evidence type="ECO:0000313" key="3">
    <source>
        <dbReference type="Proteomes" id="UP000305067"/>
    </source>
</evidence>
<feature type="compositionally biased region" description="Polar residues" evidence="1">
    <location>
        <begin position="122"/>
        <end position="140"/>
    </location>
</feature>
<feature type="compositionally biased region" description="Basic and acidic residues" evidence="1">
    <location>
        <begin position="841"/>
        <end position="850"/>
    </location>
</feature>
<proteinExistence type="predicted"/>
<evidence type="ECO:0000256" key="1">
    <source>
        <dbReference type="SAM" id="MobiDB-lite"/>
    </source>
</evidence>
<feature type="compositionally biased region" description="Basic and acidic residues" evidence="1">
    <location>
        <begin position="526"/>
        <end position="537"/>
    </location>
</feature>
<dbReference type="OrthoDB" id="3184410at2759"/>
<feature type="compositionally biased region" description="Polar residues" evidence="1">
    <location>
        <begin position="1"/>
        <end position="11"/>
    </location>
</feature>
<dbReference type="Proteomes" id="UP000305067">
    <property type="component" value="Unassembled WGS sequence"/>
</dbReference>
<feature type="compositionally biased region" description="Low complexity" evidence="1">
    <location>
        <begin position="564"/>
        <end position="586"/>
    </location>
</feature>
<feature type="region of interest" description="Disordered" evidence="1">
    <location>
        <begin position="1"/>
        <end position="20"/>
    </location>
</feature>
<sequence length="857" mass="95813">MEAKTPQNHSNLPRIDIPGKNDLEILENLKTIIKSNQHDLYKPIPQPEALLSQYYGPLPHTSNHTSHDASPPRTRRPSAFDTPLLHQNTTPSVSASSGEPVPQPMNDSRRASLVHDLPARPGQQQRQEPSPSANGLTQPRNGVENRRNEVLPGNRQLDTHYTPPQSSAQEHYPRDREERSSYERPRETHNRDDRERSPGVWDARRPPTADFRERRDDRRTFQPRPPPEDRHYEPSPERSAALEAARRPPDELERARYADNFYASRGRRPSDGGGRVRPEDRSYRPVDNGSRLSAYPAHANEPYTPPNNRDAPPPRSASVYDRDPVTPATRSLEKPISQPAPPSLEARLNPPPARPSLQDRIGPPFTPNAAACHFSQNPNSAGSKPAPSLEQRLAMPPPSSTARSAVSQQSPSVSTTSPSSTLRPSYSGTHYSPSSARDPASTGQEHRSTGERLPERYNRSPPPRETIAPRPASAHPVSTREESRNIVIKREPSPHGALASSATFRGSSYRPGENDGRTNNGTAPSARREAADADRYEPGAPSAPHGKPQHPVDSRDAERSGRYSQPPAARSSPAPPSASTAPPSTSNNNFAERRSLALSREMQDALYKPPQHFTPIPNNKDADRRRETYPADESYRPKPTLTERERDTSAPRSSYPPMDERERMPVYREAPPRAVYESQAPRPLSARLADPYPLDERDRSYHPPSSANLPPPDARDYERSRYPPARPLDSLPPPNQAMYPPSTRVRQRSPSPILDSRRGGVDMRAPPMKRPRDDLYASQQQGPPPSSSSSSYYPPPPQRDYRDGPSSYYPVDNGRDLRPREVDYAYDTRGRAGDGYAPPRYTEDDRDRRYMPPPRTS</sequence>
<feature type="compositionally biased region" description="Basic and acidic residues" evidence="1">
    <location>
        <begin position="550"/>
        <end position="561"/>
    </location>
</feature>
<gene>
    <name evidence="2" type="ORF">BDV98DRAFT_565212</name>
</gene>
<keyword evidence="3" id="KW-1185">Reference proteome</keyword>
<dbReference type="EMBL" id="ML178821">
    <property type="protein sequence ID" value="TFL03001.1"/>
    <property type="molecule type" value="Genomic_DNA"/>
</dbReference>
<feature type="compositionally biased region" description="Basic and acidic residues" evidence="1">
    <location>
        <begin position="813"/>
        <end position="832"/>
    </location>
</feature>
<name>A0A5C3QR42_9AGAR</name>
<protein>
    <submittedName>
        <fullName evidence="2">Uncharacterized protein</fullName>
    </submittedName>
</protein>
<feature type="compositionally biased region" description="Basic and acidic residues" evidence="1">
    <location>
        <begin position="620"/>
        <end position="649"/>
    </location>
</feature>
<feature type="compositionally biased region" description="Low complexity" evidence="1">
    <location>
        <begin position="402"/>
        <end position="427"/>
    </location>
</feature>
<feature type="compositionally biased region" description="Basic and acidic residues" evidence="1">
    <location>
        <begin position="171"/>
        <end position="236"/>
    </location>
</feature>
<feature type="compositionally biased region" description="Basic and acidic residues" evidence="1">
    <location>
        <begin position="244"/>
        <end position="257"/>
    </location>
</feature>
<reference evidence="2 3" key="1">
    <citation type="journal article" date="2019" name="Nat. Ecol. Evol.">
        <title>Megaphylogeny resolves global patterns of mushroom evolution.</title>
        <authorList>
            <person name="Varga T."/>
            <person name="Krizsan K."/>
            <person name="Foldi C."/>
            <person name="Dima B."/>
            <person name="Sanchez-Garcia M."/>
            <person name="Sanchez-Ramirez S."/>
            <person name="Szollosi G.J."/>
            <person name="Szarkandi J.G."/>
            <person name="Papp V."/>
            <person name="Albert L."/>
            <person name="Andreopoulos W."/>
            <person name="Angelini C."/>
            <person name="Antonin V."/>
            <person name="Barry K.W."/>
            <person name="Bougher N.L."/>
            <person name="Buchanan P."/>
            <person name="Buyck B."/>
            <person name="Bense V."/>
            <person name="Catcheside P."/>
            <person name="Chovatia M."/>
            <person name="Cooper J."/>
            <person name="Damon W."/>
            <person name="Desjardin D."/>
            <person name="Finy P."/>
            <person name="Geml J."/>
            <person name="Haridas S."/>
            <person name="Hughes K."/>
            <person name="Justo A."/>
            <person name="Karasinski D."/>
            <person name="Kautmanova I."/>
            <person name="Kiss B."/>
            <person name="Kocsube S."/>
            <person name="Kotiranta H."/>
            <person name="LaButti K.M."/>
            <person name="Lechner B.E."/>
            <person name="Liimatainen K."/>
            <person name="Lipzen A."/>
            <person name="Lukacs Z."/>
            <person name="Mihaltcheva S."/>
            <person name="Morgado L.N."/>
            <person name="Niskanen T."/>
            <person name="Noordeloos M.E."/>
            <person name="Ohm R.A."/>
            <person name="Ortiz-Santana B."/>
            <person name="Ovrebo C."/>
            <person name="Racz N."/>
            <person name="Riley R."/>
            <person name="Savchenko A."/>
            <person name="Shiryaev A."/>
            <person name="Soop K."/>
            <person name="Spirin V."/>
            <person name="Szebenyi C."/>
            <person name="Tomsovsky M."/>
            <person name="Tulloss R.E."/>
            <person name="Uehling J."/>
            <person name="Grigoriev I.V."/>
            <person name="Vagvolgyi C."/>
            <person name="Papp T."/>
            <person name="Martin F.M."/>
            <person name="Miettinen O."/>
            <person name="Hibbett D.S."/>
            <person name="Nagy L.G."/>
        </authorList>
    </citation>
    <scope>NUCLEOTIDE SEQUENCE [LARGE SCALE GENOMIC DNA]</scope>
    <source>
        <strain evidence="2 3">CBS 309.79</strain>
    </source>
</reference>
<organism evidence="2 3">
    <name type="scientific">Pterulicium gracile</name>
    <dbReference type="NCBI Taxonomy" id="1884261"/>
    <lineage>
        <taxon>Eukaryota</taxon>
        <taxon>Fungi</taxon>
        <taxon>Dikarya</taxon>
        <taxon>Basidiomycota</taxon>
        <taxon>Agaricomycotina</taxon>
        <taxon>Agaricomycetes</taxon>
        <taxon>Agaricomycetidae</taxon>
        <taxon>Agaricales</taxon>
        <taxon>Pleurotineae</taxon>
        <taxon>Pterulaceae</taxon>
        <taxon>Pterulicium</taxon>
    </lineage>
</organism>
<feature type="compositionally biased region" description="Polar residues" evidence="1">
    <location>
        <begin position="85"/>
        <end position="97"/>
    </location>
</feature>
<feature type="compositionally biased region" description="Basic and acidic residues" evidence="1">
    <location>
        <begin position="478"/>
        <end position="493"/>
    </location>
</feature>
<dbReference type="STRING" id="1884261.A0A5C3QR42"/>
<feature type="region of interest" description="Disordered" evidence="1">
    <location>
        <begin position="51"/>
        <end position="857"/>
    </location>
</feature>
<feature type="compositionally biased region" description="Basic and acidic residues" evidence="1">
    <location>
        <begin position="268"/>
        <end position="284"/>
    </location>
</feature>
<accession>A0A5C3QR42</accession>
<evidence type="ECO:0000313" key="2">
    <source>
        <dbReference type="EMBL" id="TFL03001.1"/>
    </source>
</evidence>
<feature type="compositionally biased region" description="Basic and acidic residues" evidence="1">
    <location>
        <begin position="444"/>
        <end position="458"/>
    </location>
</feature>
<feature type="compositionally biased region" description="Pro residues" evidence="1">
    <location>
        <begin position="724"/>
        <end position="735"/>
    </location>
</feature>
<dbReference type="AlphaFoldDB" id="A0A5C3QR42"/>